<organism evidence="2 3">
    <name type="scientific">Rubroshorea leprosula</name>
    <dbReference type="NCBI Taxonomy" id="152421"/>
    <lineage>
        <taxon>Eukaryota</taxon>
        <taxon>Viridiplantae</taxon>
        <taxon>Streptophyta</taxon>
        <taxon>Embryophyta</taxon>
        <taxon>Tracheophyta</taxon>
        <taxon>Spermatophyta</taxon>
        <taxon>Magnoliopsida</taxon>
        <taxon>eudicotyledons</taxon>
        <taxon>Gunneridae</taxon>
        <taxon>Pentapetalae</taxon>
        <taxon>rosids</taxon>
        <taxon>malvids</taxon>
        <taxon>Malvales</taxon>
        <taxon>Dipterocarpaceae</taxon>
        <taxon>Rubroshorea</taxon>
    </lineage>
</organism>
<dbReference type="EMBL" id="BPVZ01000211">
    <property type="protein sequence ID" value="GKV46571.1"/>
    <property type="molecule type" value="Genomic_DNA"/>
</dbReference>
<protein>
    <submittedName>
        <fullName evidence="2">Uncharacterized protein</fullName>
    </submittedName>
</protein>
<accession>A0AAV5MCI8</accession>
<reference evidence="2 3" key="1">
    <citation type="journal article" date="2021" name="Commun. Biol.">
        <title>The genome of Shorea leprosula (Dipterocarpaceae) highlights the ecological relevance of drought in aseasonal tropical rainforests.</title>
        <authorList>
            <person name="Ng K.K.S."/>
            <person name="Kobayashi M.J."/>
            <person name="Fawcett J.A."/>
            <person name="Hatakeyama M."/>
            <person name="Paape T."/>
            <person name="Ng C.H."/>
            <person name="Ang C.C."/>
            <person name="Tnah L.H."/>
            <person name="Lee C.T."/>
            <person name="Nishiyama T."/>
            <person name="Sese J."/>
            <person name="O'Brien M.J."/>
            <person name="Copetti D."/>
            <person name="Mohd Noor M.I."/>
            <person name="Ong R.C."/>
            <person name="Putra M."/>
            <person name="Sireger I.Z."/>
            <person name="Indrioko S."/>
            <person name="Kosugi Y."/>
            <person name="Izuno A."/>
            <person name="Isagi Y."/>
            <person name="Lee S.L."/>
            <person name="Shimizu K.K."/>
        </authorList>
    </citation>
    <scope>NUCLEOTIDE SEQUENCE [LARGE SCALE GENOMIC DNA]</scope>
    <source>
        <strain evidence="2">214</strain>
    </source>
</reference>
<dbReference type="AlphaFoldDB" id="A0AAV5MCI8"/>
<feature type="region of interest" description="Disordered" evidence="1">
    <location>
        <begin position="1"/>
        <end position="40"/>
    </location>
</feature>
<gene>
    <name evidence="2" type="ORF">SLEP1_g53543</name>
</gene>
<comment type="caution">
    <text evidence="2">The sequence shown here is derived from an EMBL/GenBank/DDBJ whole genome shotgun (WGS) entry which is preliminary data.</text>
</comment>
<evidence type="ECO:0000313" key="2">
    <source>
        <dbReference type="EMBL" id="GKV46571.1"/>
    </source>
</evidence>
<name>A0AAV5MCI8_9ROSI</name>
<keyword evidence="3" id="KW-1185">Reference proteome</keyword>
<sequence>MASSSVDMKQPNMESDLGDASNIEPQEIADYPSPEDSETGQELSLFSYWLWI</sequence>
<evidence type="ECO:0000313" key="3">
    <source>
        <dbReference type="Proteomes" id="UP001054252"/>
    </source>
</evidence>
<evidence type="ECO:0000256" key="1">
    <source>
        <dbReference type="SAM" id="MobiDB-lite"/>
    </source>
</evidence>
<proteinExistence type="predicted"/>
<dbReference type="Proteomes" id="UP001054252">
    <property type="component" value="Unassembled WGS sequence"/>
</dbReference>